<dbReference type="PANTHER" id="PTHR30005">
    <property type="entry name" value="EXOPOLYPHOSPHATASE"/>
    <property type="match status" value="1"/>
</dbReference>
<sequence>MDGEATAGPGPDSTLGKGRVGIIDVGSNSIRLVVYERASRAPLPVFNEKVLCGLARGLDATGRLNPEGVEMALANIDRFTTLAHNMKVTSLDLLATAAVRDAADGADFMRELASRPGIKPHIVSGQDEARFSGYGVICGMPDASGVMGDLGGGSLELVAVGQGRLGASSTLPVGPLRLMSSGRGDPKKIVVDAIENVRWLREETGKTFYAVGGAWRSFARLHMEQAGYPLHIIHHYDIPAEEARAVARLIAVQSAKSLEKMPGVSRRRTDTLPLACLALDRLLAALKPRNVVFSAFGLREGFYYSRLSEAERARHPLIAFAEEQGADWRRFDLAPAEIFDWLTPVFAGESEAERVLRTAACHLSDISWNDHPDYRAEQAYIRVLHLPAPGMSHRERAVLAMTLAYRYKSDPKAAMLDTALHLTDGRSRAYARRLGACLRLAYNLSGGAPGLLPQVQLRRTERQLRLLVPPAAKGSLGDVTARRLESAAEAFDLEPVIVTS</sequence>
<keyword evidence="4" id="KW-1185">Reference proteome</keyword>
<dbReference type="PANTHER" id="PTHR30005:SF0">
    <property type="entry name" value="RETROGRADE REGULATION PROTEIN 2"/>
    <property type="match status" value="1"/>
</dbReference>
<dbReference type="InterPro" id="IPR048951">
    <property type="entry name" value="Ppx_C"/>
</dbReference>
<dbReference type="AlphaFoldDB" id="A0A512N4X8"/>
<dbReference type="CDD" id="cd24052">
    <property type="entry name" value="ASKHA_NBD_HpPPX-GppA-like"/>
    <property type="match status" value="1"/>
</dbReference>
<dbReference type="Proteomes" id="UP000321058">
    <property type="component" value="Unassembled WGS sequence"/>
</dbReference>
<feature type="domain" description="Ppx/GppA phosphatase N-terminal" evidence="1">
    <location>
        <begin position="33"/>
        <end position="308"/>
    </location>
</feature>
<dbReference type="InterPro" id="IPR050273">
    <property type="entry name" value="GppA/Ppx_hydrolase"/>
</dbReference>
<dbReference type="Gene3D" id="3.30.420.40">
    <property type="match status" value="1"/>
</dbReference>
<dbReference type="Pfam" id="PF02541">
    <property type="entry name" value="Ppx-GppA"/>
    <property type="match status" value="1"/>
</dbReference>
<evidence type="ECO:0000259" key="2">
    <source>
        <dbReference type="Pfam" id="PF21697"/>
    </source>
</evidence>
<name>A0A512N4X8_9HYPH</name>
<dbReference type="Gene3D" id="1.10.3210.10">
    <property type="entry name" value="Hypothetical protein af1432"/>
    <property type="match status" value="1"/>
</dbReference>
<evidence type="ECO:0000259" key="1">
    <source>
        <dbReference type="Pfam" id="PF02541"/>
    </source>
</evidence>
<proteinExistence type="predicted"/>
<protein>
    <submittedName>
        <fullName evidence="3">Exopolyphosphatase</fullName>
    </submittedName>
</protein>
<feature type="domain" description="Exopolyphosphatase C-terminal" evidence="2">
    <location>
        <begin position="348"/>
        <end position="485"/>
    </location>
</feature>
<dbReference type="InterPro" id="IPR043129">
    <property type="entry name" value="ATPase_NBD"/>
</dbReference>
<evidence type="ECO:0000313" key="3">
    <source>
        <dbReference type="EMBL" id="GEP54044.1"/>
    </source>
</evidence>
<comment type="caution">
    <text evidence="3">The sequence shown here is derived from an EMBL/GenBank/DDBJ whole genome shotgun (WGS) entry which is preliminary data.</text>
</comment>
<dbReference type="RefSeq" id="WP_170302869.1">
    <property type="nucleotide sequence ID" value="NZ_BKAJ01000020.1"/>
</dbReference>
<dbReference type="Pfam" id="PF21697">
    <property type="entry name" value="Ppx_C"/>
    <property type="match status" value="1"/>
</dbReference>
<accession>A0A512N4X8</accession>
<gene>
    <name evidence="3" type="ORF">RSO01_12100</name>
</gene>
<dbReference type="GO" id="GO:0016462">
    <property type="term" value="F:pyrophosphatase activity"/>
    <property type="evidence" value="ECO:0007669"/>
    <property type="project" value="TreeGrafter"/>
</dbReference>
<reference evidence="3 4" key="1">
    <citation type="submission" date="2019-07" db="EMBL/GenBank/DDBJ databases">
        <title>Whole genome shotgun sequence of Reyranella soli NBRC 108950.</title>
        <authorList>
            <person name="Hosoyama A."/>
            <person name="Uohara A."/>
            <person name="Ohji S."/>
            <person name="Ichikawa N."/>
        </authorList>
    </citation>
    <scope>NUCLEOTIDE SEQUENCE [LARGE SCALE GENOMIC DNA]</scope>
    <source>
        <strain evidence="3 4">NBRC 108950</strain>
    </source>
</reference>
<dbReference type="Gene3D" id="3.30.420.150">
    <property type="entry name" value="Exopolyphosphatase. Domain 2"/>
    <property type="match status" value="1"/>
</dbReference>
<dbReference type="InterPro" id="IPR003695">
    <property type="entry name" value="Ppx_GppA_N"/>
</dbReference>
<dbReference type="SUPFAM" id="SSF53067">
    <property type="entry name" value="Actin-like ATPase domain"/>
    <property type="match status" value="2"/>
</dbReference>
<evidence type="ECO:0000313" key="4">
    <source>
        <dbReference type="Proteomes" id="UP000321058"/>
    </source>
</evidence>
<dbReference type="SUPFAM" id="SSF109604">
    <property type="entry name" value="HD-domain/PDEase-like"/>
    <property type="match status" value="1"/>
</dbReference>
<dbReference type="EMBL" id="BKAJ01000020">
    <property type="protein sequence ID" value="GEP54044.1"/>
    <property type="molecule type" value="Genomic_DNA"/>
</dbReference>
<organism evidence="3 4">
    <name type="scientific">Reyranella soli</name>
    <dbReference type="NCBI Taxonomy" id="1230389"/>
    <lineage>
        <taxon>Bacteria</taxon>
        <taxon>Pseudomonadati</taxon>
        <taxon>Pseudomonadota</taxon>
        <taxon>Alphaproteobacteria</taxon>
        <taxon>Hyphomicrobiales</taxon>
        <taxon>Reyranellaceae</taxon>
        <taxon>Reyranella</taxon>
    </lineage>
</organism>